<protein>
    <submittedName>
        <fullName evidence="1">RNA polymerase beta chain (Chloroplast)</fullName>
    </submittedName>
</protein>
<dbReference type="OrthoDB" id="1935921at2759"/>
<evidence type="ECO:0000313" key="2">
    <source>
        <dbReference type="Proteomes" id="UP000594638"/>
    </source>
</evidence>
<gene>
    <name evidence="1" type="ORF">OLEA9_A046546</name>
</gene>
<keyword evidence="2" id="KW-1185">Reference proteome</keyword>
<reference evidence="1 2" key="1">
    <citation type="submission" date="2019-12" db="EMBL/GenBank/DDBJ databases">
        <authorList>
            <person name="Alioto T."/>
            <person name="Alioto T."/>
            <person name="Gomez Garrido J."/>
        </authorList>
    </citation>
    <scope>NUCLEOTIDE SEQUENCE [LARGE SCALE GENOMIC DNA]</scope>
</reference>
<dbReference type="Gramene" id="OE9A046546T1">
    <property type="protein sequence ID" value="OE9A046546C1"/>
    <property type="gene ID" value="OE9A046546"/>
</dbReference>
<comment type="caution">
    <text evidence="1">The sequence shown here is derived from an EMBL/GenBank/DDBJ whole genome shotgun (WGS) entry which is preliminary data.</text>
</comment>
<proteinExistence type="predicted"/>
<sequence length="86" mass="9875">MDAELYSYLGTFDARYLMRRLVEVVQHIVIRRTDCGTTWGISVSPRNGMMPERIFIQTLMGRVLADDIYTAHDVLLVEIKTLGLDL</sequence>
<dbReference type="EMBL" id="CACTIH010009180">
    <property type="protein sequence ID" value="CAA3026855.1"/>
    <property type="molecule type" value="Genomic_DNA"/>
</dbReference>
<dbReference type="AlphaFoldDB" id="A0A8S0VA14"/>
<evidence type="ECO:0000313" key="1">
    <source>
        <dbReference type="EMBL" id="CAA3026855.1"/>
    </source>
</evidence>
<dbReference type="PANTHER" id="PTHR48443">
    <property type="entry name" value="DNA-DIRECTED RNA POLYMERASE SUBUNIT BETA"/>
    <property type="match status" value="1"/>
</dbReference>
<dbReference type="PANTHER" id="PTHR48443:SF1">
    <property type="entry name" value="DNA-DIRECTED RNA POLYMERASE SUBUNIT BETA"/>
    <property type="match status" value="1"/>
</dbReference>
<organism evidence="1 2">
    <name type="scientific">Olea europaea subsp. europaea</name>
    <dbReference type="NCBI Taxonomy" id="158383"/>
    <lineage>
        <taxon>Eukaryota</taxon>
        <taxon>Viridiplantae</taxon>
        <taxon>Streptophyta</taxon>
        <taxon>Embryophyta</taxon>
        <taxon>Tracheophyta</taxon>
        <taxon>Spermatophyta</taxon>
        <taxon>Magnoliopsida</taxon>
        <taxon>eudicotyledons</taxon>
        <taxon>Gunneridae</taxon>
        <taxon>Pentapetalae</taxon>
        <taxon>asterids</taxon>
        <taxon>lamiids</taxon>
        <taxon>Lamiales</taxon>
        <taxon>Oleaceae</taxon>
        <taxon>Oleeae</taxon>
        <taxon>Olea</taxon>
    </lineage>
</organism>
<dbReference type="SUPFAM" id="SSF64484">
    <property type="entry name" value="beta and beta-prime subunits of DNA dependent RNA-polymerase"/>
    <property type="match status" value="1"/>
</dbReference>
<name>A0A8S0VA14_OLEEU</name>
<accession>A0A8S0VA14</accession>
<dbReference type="Proteomes" id="UP000594638">
    <property type="component" value="Unassembled WGS sequence"/>
</dbReference>